<dbReference type="EMBL" id="CAMXCT010006651">
    <property type="protein sequence ID" value="CAI4017694.1"/>
    <property type="molecule type" value="Genomic_DNA"/>
</dbReference>
<dbReference type="GO" id="GO:0033345">
    <property type="term" value="P:L-asparagine catabolic process via L-aspartate"/>
    <property type="evidence" value="ECO:0007669"/>
    <property type="project" value="TreeGrafter"/>
</dbReference>
<evidence type="ECO:0000313" key="3">
    <source>
        <dbReference type="Proteomes" id="UP001152797"/>
    </source>
</evidence>
<dbReference type="GO" id="GO:0016787">
    <property type="term" value="F:hydrolase activity"/>
    <property type="evidence" value="ECO:0007669"/>
    <property type="project" value="InterPro"/>
</dbReference>
<gene>
    <name evidence="1" type="ORF">C1SCF055_LOCUS42318</name>
</gene>
<evidence type="ECO:0000313" key="2">
    <source>
        <dbReference type="EMBL" id="CAL4805006.1"/>
    </source>
</evidence>
<protein>
    <recommendedName>
        <fullName evidence="4">Asparaginase</fullName>
    </recommendedName>
</protein>
<dbReference type="PANTHER" id="PTHR10188">
    <property type="entry name" value="L-ASPARAGINASE"/>
    <property type="match status" value="1"/>
</dbReference>
<dbReference type="InterPro" id="IPR000246">
    <property type="entry name" value="Peptidase_T2"/>
</dbReference>
<dbReference type="OrthoDB" id="2262349at2759"/>
<reference evidence="2 3" key="2">
    <citation type="submission" date="2024-05" db="EMBL/GenBank/DDBJ databases">
        <authorList>
            <person name="Chen Y."/>
            <person name="Shah S."/>
            <person name="Dougan E. K."/>
            <person name="Thang M."/>
            <person name="Chan C."/>
        </authorList>
    </citation>
    <scope>NUCLEOTIDE SEQUENCE [LARGE SCALE GENOMIC DNA]</scope>
</reference>
<dbReference type="InterPro" id="IPR029055">
    <property type="entry name" value="Ntn_hydrolases_N"/>
</dbReference>
<proteinExistence type="predicted"/>
<evidence type="ECO:0008006" key="4">
    <source>
        <dbReference type="Google" id="ProtNLM"/>
    </source>
</evidence>
<evidence type="ECO:0000313" key="1">
    <source>
        <dbReference type="EMBL" id="CAI4017694.1"/>
    </source>
</evidence>
<accession>A0A9P1M3E2</accession>
<dbReference type="Pfam" id="PF01112">
    <property type="entry name" value="Asparaginase_2"/>
    <property type="match status" value="1"/>
</dbReference>
<dbReference type="Proteomes" id="UP001152797">
    <property type="component" value="Unassembled WGS sequence"/>
</dbReference>
<comment type="caution">
    <text evidence="1">The sequence shown here is derived from an EMBL/GenBank/DDBJ whole genome shotgun (WGS) entry which is preliminary data.</text>
</comment>
<name>A0A9P1M3E2_9DINO</name>
<organism evidence="1">
    <name type="scientific">Cladocopium goreaui</name>
    <dbReference type="NCBI Taxonomy" id="2562237"/>
    <lineage>
        <taxon>Eukaryota</taxon>
        <taxon>Sar</taxon>
        <taxon>Alveolata</taxon>
        <taxon>Dinophyceae</taxon>
        <taxon>Suessiales</taxon>
        <taxon>Symbiodiniaceae</taxon>
        <taxon>Cladocopium</taxon>
    </lineage>
</organism>
<keyword evidence="3" id="KW-1185">Reference proteome</keyword>
<dbReference type="GO" id="GO:0005737">
    <property type="term" value="C:cytoplasm"/>
    <property type="evidence" value="ECO:0007669"/>
    <property type="project" value="TreeGrafter"/>
</dbReference>
<dbReference type="SUPFAM" id="SSF56235">
    <property type="entry name" value="N-terminal nucleophile aminohydrolases (Ntn hydrolases)"/>
    <property type="match status" value="1"/>
</dbReference>
<dbReference type="EMBL" id="CAMXCT030006651">
    <property type="protein sequence ID" value="CAL4805006.1"/>
    <property type="molecule type" value="Genomic_DNA"/>
</dbReference>
<dbReference type="EMBL" id="CAMXCT020006651">
    <property type="protein sequence ID" value="CAL1171069.1"/>
    <property type="molecule type" value="Genomic_DNA"/>
</dbReference>
<sequence>MALAQCRALHRANARLATPKAWRLRGRRGNSAGAPLVLAVHGGAWSIPDDKKDANLSACRRAAAEGYRLLKGGGRALDAVELAVRILEDDPSLNAGRGCSLNADGNAELDAMIMEGSSLRAGAVAGVAVQHPISLSRLVMERTM</sequence>
<reference evidence="1" key="1">
    <citation type="submission" date="2022-10" db="EMBL/GenBank/DDBJ databases">
        <authorList>
            <person name="Chen Y."/>
            <person name="Dougan E. K."/>
            <person name="Chan C."/>
            <person name="Rhodes N."/>
            <person name="Thang M."/>
        </authorList>
    </citation>
    <scope>NUCLEOTIDE SEQUENCE</scope>
</reference>
<dbReference type="AlphaFoldDB" id="A0A9P1M3E2"/>
<dbReference type="PANTHER" id="PTHR10188:SF43">
    <property type="entry name" value="ASPARAGINASE (EUROFUNG)"/>
    <property type="match status" value="1"/>
</dbReference>